<dbReference type="OrthoDB" id="2587928at2759"/>
<sequence>MRELEIQLVNKQDLNENQTNYVAKLKARLIVCPRKNQRTIHASKTSRPSARTTGRQTEWWPSKIKEQDAELEAYIKVLKARLYKTGSEICPSRSTPIWELEEILKIAVDDAKLAIKGAIYHLDSNQYAQFHSVEEGEATTIFFHKASHVKLSHLTID</sequence>
<protein>
    <submittedName>
        <fullName evidence="1 2">Uncharacterized protein</fullName>
    </submittedName>
</protein>
<dbReference type="VEuPathDB" id="FungiDB:PTTG_30038"/>
<reference evidence="1" key="2">
    <citation type="submission" date="2016-05" db="EMBL/GenBank/DDBJ databases">
        <title>Comparative analysis highlights variable genome content of wheat rusts and divergence of the mating loci.</title>
        <authorList>
            <person name="Cuomo C.A."/>
            <person name="Bakkeren G."/>
            <person name="Szabo L."/>
            <person name="Khalil H."/>
            <person name="Joly D."/>
            <person name="Goldberg J."/>
            <person name="Young S."/>
            <person name="Zeng Q."/>
            <person name="Fellers J."/>
        </authorList>
    </citation>
    <scope>NUCLEOTIDE SEQUENCE [LARGE SCALE GENOMIC DNA]</scope>
    <source>
        <strain evidence="1">1-1 BBBD Race 1</strain>
    </source>
</reference>
<dbReference type="EMBL" id="ADAS02001511">
    <property type="protein sequence ID" value="OAV86187.1"/>
    <property type="molecule type" value="Genomic_DNA"/>
</dbReference>
<evidence type="ECO:0000313" key="1">
    <source>
        <dbReference type="EMBL" id="OAV86187.1"/>
    </source>
</evidence>
<feature type="non-terminal residue" evidence="1">
    <location>
        <position position="157"/>
    </location>
</feature>
<reference evidence="1" key="1">
    <citation type="submission" date="2009-11" db="EMBL/GenBank/DDBJ databases">
        <authorList>
            <consortium name="The Broad Institute Genome Sequencing Platform"/>
            <person name="Ward D."/>
            <person name="Feldgarden M."/>
            <person name="Earl A."/>
            <person name="Young S.K."/>
            <person name="Zeng Q."/>
            <person name="Koehrsen M."/>
            <person name="Alvarado L."/>
            <person name="Berlin A."/>
            <person name="Bochicchio J."/>
            <person name="Borenstein D."/>
            <person name="Chapman S.B."/>
            <person name="Chen Z."/>
            <person name="Engels R."/>
            <person name="Freedman E."/>
            <person name="Gellesch M."/>
            <person name="Goldberg J."/>
            <person name="Griggs A."/>
            <person name="Gujja S."/>
            <person name="Heilman E."/>
            <person name="Heiman D."/>
            <person name="Hepburn T."/>
            <person name="Howarth C."/>
            <person name="Jen D."/>
            <person name="Larson L."/>
            <person name="Lewis B."/>
            <person name="Mehta T."/>
            <person name="Park D."/>
            <person name="Pearson M."/>
            <person name="Roberts A."/>
            <person name="Saif S."/>
            <person name="Shea T."/>
            <person name="Shenoy N."/>
            <person name="Sisk P."/>
            <person name="Stolte C."/>
            <person name="Sykes S."/>
            <person name="Thomson T."/>
            <person name="Walk T."/>
            <person name="White J."/>
            <person name="Yandava C."/>
            <person name="Izard J."/>
            <person name="Baranova O.V."/>
            <person name="Blanton J.M."/>
            <person name="Tanner A.C."/>
            <person name="Dewhirst F.E."/>
            <person name="Haas B."/>
            <person name="Nusbaum C."/>
            <person name="Birren B."/>
        </authorList>
    </citation>
    <scope>NUCLEOTIDE SEQUENCE [LARGE SCALE GENOMIC DNA]</scope>
    <source>
        <strain evidence="1">1-1 BBBD Race 1</strain>
    </source>
</reference>
<reference evidence="2" key="4">
    <citation type="submission" date="2025-05" db="UniProtKB">
        <authorList>
            <consortium name="EnsemblFungi"/>
        </authorList>
    </citation>
    <scope>IDENTIFICATION</scope>
    <source>
        <strain evidence="2">isolate 1-1 / race 1 (BBBD)</strain>
    </source>
</reference>
<proteinExistence type="predicted"/>
<accession>A0A180G0K5</accession>
<evidence type="ECO:0000313" key="3">
    <source>
        <dbReference type="Proteomes" id="UP000005240"/>
    </source>
</evidence>
<keyword evidence="3" id="KW-1185">Reference proteome</keyword>
<name>A0A180G0K5_PUCT1</name>
<reference evidence="2 3" key="3">
    <citation type="journal article" date="2017" name="G3 (Bethesda)">
        <title>Comparative analysis highlights variable genome content of wheat rusts and divergence of the mating loci.</title>
        <authorList>
            <person name="Cuomo C.A."/>
            <person name="Bakkeren G."/>
            <person name="Khalil H.B."/>
            <person name="Panwar V."/>
            <person name="Joly D."/>
            <person name="Linning R."/>
            <person name="Sakthikumar S."/>
            <person name="Song X."/>
            <person name="Adiconis X."/>
            <person name="Fan L."/>
            <person name="Goldberg J.M."/>
            <person name="Levin J.Z."/>
            <person name="Young S."/>
            <person name="Zeng Q."/>
            <person name="Anikster Y."/>
            <person name="Bruce M."/>
            <person name="Wang M."/>
            <person name="Yin C."/>
            <person name="McCallum B."/>
            <person name="Szabo L.J."/>
            <person name="Hulbert S."/>
            <person name="Chen X."/>
            <person name="Fellers J.P."/>
        </authorList>
    </citation>
    <scope>NUCLEOTIDE SEQUENCE</scope>
    <source>
        <strain evidence="2">isolate 1-1 / race 1 (BBBD)</strain>
        <strain evidence="3">Isolate 1-1 / race 1 (BBBD)</strain>
    </source>
</reference>
<evidence type="ECO:0000313" key="2">
    <source>
        <dbReference type="EnsemblFungi" id="PTTG_30038-t43_1-p1"/>
    </source>
</evidence>
<dbReference type="EnsemblFungi" id="PTTG_30038-t43_1">
    <property type="protein sequence ID" value="PTTG_30038-t43_1-p1"/>
    <property type="gene ID" value="PTTG_30038"/>
</dbReference>
<dbReference type="STRING" id="630390.A0A180G0K5"/>
<dbReference type="Proteomes" id="UP000005240">
    <property type="component" value="Unassembled WGS sequence"/>
</dbReference>
<organism evidence="1">
    <name type="scientific">Puccinia triticina (isolate 1-1 / race 1 (BBBD))</name>
    <name type="common">Brown leaf rust fungus</name>
    <dbReference type="NCBI Taxonomy" id="630390"/>
    <lineage>
        <taxon>Eukaryota</taxon>
        <taxon>Fungi</taxon>
        <taxon>Dikarya</taxon>
        <taxon>Basidiomycota</taxon>
        <taxon>Pucciniomycotina</taxon>
        <taxon>Pucciniomycetes</taxon>
        <taxon>Pucciniales</taxon>
        <taxon>Pucciniaceae</taxon>
        <taxon>Puccinia</taxon>
    </lineage>
</organism>
<gene>
    <name evidence="1" type="ORF">PTTG_30038</name>
</gene>
<dbReference type="AlphaFoldDB" id="A0A180G0K5"/>